<keyword evidence="2" id="KW-1185">Reference proteome</keyword>
<gene>
    <name evidence="1" type="ORF">H9640_09700</name>
</gene>
<comment type="caution">
    <text evidence="1">The sequence shown here is derived from an EMBL/GenBank/DDBJ whole genome shotgun (WGS) entry which is preliminary data.</text>
</comment>
<name>A0ABR8V205_9CELL</name>
<sequence>MTRRHVAWAGEDDPGRVDAAVLSLGADRFEALGTSCSTTWVMAWSLTLGPRWVTRRLDVTVRGQDWSRDLRLERSSAGEWSARVGHVGSAPVDLATPGTDDPSALADALDCDLALCPVTNSMPVLRLGLLGPDAPAEPTRLTMAWVEVPSLRVLRSDQVYTAHAPYDPEAGRAVVRYSSATRDVTADLTVDEDGIVIDYPHLARRTG</sequence>
<proteinExistence type="predicted"/>
<dbReference type="EMBL" id="JACSQE010000006">
    <property type="protein sequence ID" value="MBD7998825.1"/>
    <property type="molecule type" value="Genomic_DNA"/>
</dbReference>
<organism evidence="1 2">
    <name type="scientific">Oerskovia gallyi</name>
    <dbReference type="NCBI Taxonomy" id="2762226"/>
    <lineage>
        <taxon>Bacteria</taxon>
        <taxon>Bacillati</taxon>
        <taxon>Actinomycetota</taxon>
        <taxon>Actinomycetes</taxon>
        <taxon>Micrococcales</taxon>
        <taxon>Cellulomonadaceae</taxon>
        <taxon>Oerskovia</taxon>
    </lineage>
</organism>
<dbReference type="SUPFAM" id="SSF159275">
    <property type="entry name" value="PA1994-like"/>
    <property type="match status" value="1"/>
</dbReference>
<dbReference type="RefSeq" id="WP_191790495.1">
    <property type="nucleotide sequence ID" value="NZ_JACSQE010000006.1"/>
</dbReference>
<reference evidence="1 2" key="1">
    <citation type="submission" date="2020-08" db="EMBL/GenBank/DDBJ databases">
        <title>A Genomic Blueprint of the Chicken Gut Microbiome.</title>
        <authorList>
            <person name="Gilroy R."/>
            <person name="Ravi A."/>
            <person name="Getino M."/>
            <person name="Pursley I."/>
            <person name="Horton D.L."/>
            <person name="Alikhan N.-F."/>
            <person name="Baker D."/>
            <person name="Gharbi K."/>
            <person name="Hall N."/>
            <person name="Watson M."/>
            <person name="Adriaenssens E.M."/>
            <person name="Foster-Nyarko E."/>
            <person name="Jarju S."/>
            <person name="Secka A."/>
            <person name="Antonio M."/>
            <person name="Oren A."/>
            <person name="Chaudhuri R."/>
            <person name="La Ragione R.M."/>
            <person name="Hildebrand F."/>
            <person name="Pallen M.J."/>
        </authorList>
    </citation>
    <scope>NUCLEOTIDE SEQUENCE [LARGE SCALE GENOMIC DNA]</scope>
    <source>
        <strain evidence="1 2">Sa2CUA8</strain>
    </source>
</reference>
<dbReference type="Proteomes" id="UP000633601">
    <property type="component" value="Unassembled WGS sequence"/>
</dbReference>
<dbReference type="InterPro" id="IPR009467">
    <property type="entry name" value="Glycolipid-bd_prot_put"/>
</dbReference>
<accession>A0ABR8V205</accession>
<evidence type="ECO:0000313" key="2">
    <source>
        <dbReference type="Proteomes" id="UP000633601"/>
    </source>
</evidence>
<protein>
    <submittedName>
        <fullName evidence="1">Glycolipid-binding domain-containing protein</fullName>
    </submittedName>
</protein>
<evidence type="ECO:0000313" key="1">
    <source>
        <dbReference type="EMBL" id="MBD7998825.1"/>
    </source>
</evidence>
<dbReference type="Pfam" id="PF06475">
    <property type="entry name" value="Glycolipid_bind"/>
    <property type="match status" value="1"/>
</dbReference>